<dbReference type="InterPro" id="IPR003439">
    <property type="entry name" value="ABC_transporter-like_ATP-bd"/>
</dbReference>
<dbReference type="RefSeq" id="WP_090502728.1">
    <property type="nucleotide sequence ID" value="NZ_FOWX01000022.1"/>
</dbReference>
<dbReference type="Proteomes" id="UP000198784">
    <property type="component" value="Unassembled WGS sequence"/>
</dbReference>
<evidence type="ECO:0000259" key="4">
    <source>
        <dbReference type="PROSITE" id="PS50893"/>
    </source>
</evidence>
<name>A0A1I5TVM0_9PSED</name>
<keyword evidence="2" id="KW-0547">Nucleotide-binding</keyword>
<proteinExistence type="predicted"/>
<dbReference type="InterPro" id="IPR003593">
    <property type="entry name" value="AAA+_ATPase"/>
</dbReference>
<dbReference type="CDD" id="cd03230">
    <property type="entry name" value="ABC_DR_subfamily_A"/>
    <property type="match status" value="1"/>
</dbReference>
<evidence type="ECO:0000256" key="1">
    <source>
        <dbReference type="ARBA" id="ARBA00022448"/>
    </source>
</evidence>
<dbReference type="GO" id="GO:0016887">
    <property type="term" value="F:ATP hydrolysis activity"/>
    <property type="evidence" value="ECO:0007669"/>
    <property type="project" value="InterPro"/>
</dbReference>
<dbReference type="GO" id="GO:0005524">
    <property type="term" value="F:ATP binding"/>
    <property type="evidence" value="ECO:0007669"/>
    <property type="project" value="UniProtKB-KW"/>
</dbReference>
<dbReference type="InterPro" id="IPR027417">
    <property type="entry name" value="P-loop_NTPase"/>
</dbReference>
<dbReference type="SMART" id="SM00382">
    <property type="entry name" value="AAA"/>
    <property type="match status" value="1"/>
</dbReference>
<protein>
    <submittedName>
        <fullName evidence="5">ABC-2 type transport system ATP-binding protein</fullName>
    </submittedName>
</protein>
<keyword evidence="6" id="KW-1185">Reference proteome</keyword>
<reference evidence="6" key="1">
    <citation type="submission" date="2016-10" db="EMBL/GenBank/DDBJ databases">
        <authorList>
            <person name="Varghese N."/>
            <person name="Submissions S."/>
        </authorList>
    </citation>
    <scope>NUCLEOTIDE SEQUENCE [LARGE SCALE GENOMIC DNA]</scope>
    <source>
        <strain evidence="6">DSM 17834</strain>
    </source>
</reference>
<dbReference type="EMBL" id="FOWX01000022">
    <property type="protein sequence ID" value="SFP87130.1"/>
    <property type="molecule type" value="Genomic_DNA"/>
</dbReference>
<organism evidence="5 6">
    <name type="scientific">Pseudomonas borbori</name>
    <dbReference type="NCBI Taxonomy" id="289003"/>
    <lineage>
        <taxon>Bacteria</taxon>
        <taxon>Pseudomonadati</taxon>
        <taxon>Pseudomonadota</taxon>
        <taxon>Gammaproteobacteria</taxon>
        <taxon>Pseudomonadales</taxon>
        <taxon>Pseudomonadaceae</taxon>
        <taxon>Pseudomonas</taxon>
    </lineage>
</organism>
<evidence type="ECO:0000313" key="6">
    <source>
        <dbReference type="Proteomes" id="UP000198784"/>
    </source>
</evidence>
<sequence length="317" mass="34943">MSAALEFHGISQTFRVKGKAVQALRDVSFSLAEGEVFGFVGPNGAGKSTTIKVMLDLINDYSGEVTLYGTSSRDPRSREGVAYVPEAPALYEQFTPLEILRMALSMYGIRRADEKAWCLNWLERFSIGASANRRIRELSKGTVQRVALAHAMVVQPKLLVLDEPLSGLDPVGRKDVVDILNEYKQQGGAIFFTSHVLHDVERIADRFGFINQGELLTVRSPRELAAERADCMLVRFNAKHPIAPGARQLRDGEFECELTQAALPAFIAQLNQSGGHLLTVKPAVSLESVFFKILDDAARKPQPTLTREPTPPNKIPA</sequence>
<evidence type="ECO:0000256" key="3">
    <source>
        <dbReference type="ARBA" id="ARBA00022840"/>
    </source>
</evidence>
<dbReference type="PROSITE" id="PS50893">
    <property type="entry name" value="ABC_TRANSPORTER_2"/>
    <property type="match status" value="1"/>
</dbReference>
<evidence type="ECO:0000313" key="5">
    <source>
        <dbReference type="EMBL" id="SFP87130.1"/>
    </source>
</evidence>
<dbReference type="PANTHER" id="PTHR42939">
    <property type="entry name" value="ABC TRANSPORTER ATP-BINDING PROTEIN ALBC-RELATED"/>
    <property type="match status" value="1"/>
</dbReference>
<dbReference type="InterPro" id="IPR051782">
    <property type="entry name" value="ABC_Transporter_VariousFunc"/>
</dbReference>
<feature type="domain" description="ABC transporter" evidence="4">
    <location>
        <begin position="5"/>
        <end position="237"/>
    </location>
</feature>
<dbReference type="SUPFAM" id="SSF52540">
    <property type="entry name" value="P-loop containing nucleoside triphosphate hydrolases"/>
    <property type="match status" value="1"/>
</dbReference>
<keyword evidence="1" id="KW-0813">Transport</keyword>
<accession>A0A1I5TVM0</accession>
<evidence type="ECO:0000256" key="2">
    <source>
        <dbReference type="ARBA" id="ARBA00022741"/>
    </source>
</evidence>
<dbReference type="AlphaFoldDB" id="A0A1I5TVM0"/>
<gene>
    <name evidence="5" type="ORF">SAMN05216190_1227</name>
</gene>
<keyword evidence="3 5" id="KW-0067">ATP-binding</keyword>
<dbReference type="OrthoDB" id="9778547at2"/>
<dbReference type="Pfam" id="PF00005">
    <property type="entry name" value="ABC_tran"/>
    <property type="match status" value="1"/>
</dbReference>
<dbReference type="Gene3D" id="3.40.50.300">
    <property type="entry name" value="P-loop containing nucleotide triphosphate hydrolases"/>
    <property type="match status" value="1"/>
</dbReference>
<dbReference type="STRING" id="289003.SAMN05216190_1227"/>
<dbReference type="PANTHER" id="PTHR42939:SF1">
    <property type="entry name" value="ABC TRANSPORTER ATP-BINDING PROTEIN ALBC-RELATED"/>
    <property type="match status" value="1"/>
</dbReference>